<evidence type="ECO:0000256" key="1">
    <source>
        <dbReference type="SAM" id="SignalP"/>
    </source>
</evidence>
<evidence type="ECO:0008006" key="4">
    <source>
        <dbReference type="Google" id="ProtNLM"/>
    </source>
</evidence>
<gene>
    <name evidence="2" type="ORF">A9Z62_09095</name>
</gene>
<dbReference type="Gene3D" id="1.25.40.10">
    <property type="entry name" value="Tetratricopeptide repeat domain"/>
    <property type="match status" value="1"/>
</dbReference>
<dbReference type="InterPro" id="IPR011990">
    <property type="entry name" value="TPR-like_helical_dom_sf"/>
</dbReference>
<dbReference type="Proteomes" id="UP000092611">
    <property type="component" value="Unassembled WGS sequence"/>
</dbReference>
<dbReference type="AlphaFoldDB" id="A0A1B8PEY2"/>
<dbReference type="EMBL" id="LZDL01000017">
    <property type="protein sequence ID" value="OBX47061.1"/>
    <property type="molecule type" value="Genomic_DNA"/>
</dbReference>
<dbReference type="SUPFAM" id="SSF81901">
    <property type="entry name" value="HCP-like"/>
    <property type="match status" value="1"/>
</dbReference>
<reference evidence="2 3" key="1">
    <citation type="submission" date="2016-06" db="EMBL/GenBank/DDBJ databases">
        <title>Draft genome of Haemophilus haemolyticus CCUG 24149.</title>
        <authorList>
            <person name="Engstrom-Jakobsson H."/>
            <person name="Salva-Serra F."/>
            <person name="Thorell K."/>
            <person name="Gonzales-Siles L."/>
            <person name="Karlsson R."/>
            <person name="Boulund F."/>
            <person name="Engstrand L."/>
            <person name="Kristiansson E."/>
            <person name="Moore E."/>
        </authorList>
    </citation>
    <scope>NUCLEOTIDE SEQUENCE [LARGE SCALE GENOMIC DNA]</scope>
    <source>
        <strain evidence="2 3">CCUG 24149</strain>
    </source>
</reference>
<dbReference type="PANTHER" id="PTHR11102:SF160">
    <property type="entry name" value="ERAD-ASSOCIATED E3 UBIQUITIN-PROTEIN LIGASE COMPONENT HRD3"/>
    <property type="match status" value="1"/>
</dbReference>
<keyword evidence="1" id="KW-0732">Signal</keyword>
<organism evidence="2 3">
    <name type="scientific">Haemophilus haemolyticus</name>
    <dbReference type="NCBI Taxonomy" id="726"/>
    <lineage>
        <taxon>Bacteria</taxon>
        <taxon>Pseudomonadati</taxon>
        <taxon>Pseudomonadota</taxon>
        <taxon>Gammaproteobacteria</taxon>
        <taxon>Pasteurellales</taxon>
        <taxon>Pasteurellaceae</taxon>
        <taxon>Haemophilus</taxon>
    </lineage>
</organism>
<dbReference type="PANTHER" id="PTHR11102">
    <property type="entry name" value="SEL-1-LIKE PROTEIN"/>
    <property type="match status" value="1"/>
</dbReference>
<proteinExistence type="predicted"/>
<name>A0A1B8PEY2_HAEHA</name>
<dbReference type="OrthoDB" id="80091at2"/>
<dbReference type="InterPro" id="IPR050767">
    <property type="entry name" value="Sel1_AlgK"/>
</dbReference>
<feature type="chain" id="PRO_5008611590" description="Beta-lactamase" evidence="1">
    <location>
        <begin position="26"/>
        <end position="175"/>
    </location>
</feature>
<protein>
    <recommendedName>
        <fullName evidence="4">Beta-lactamase</fullName>
    </recommendedName>
</protein>
<feature type="signal peptide" evidence="1">
    <location>
        <begin position="1"/>
        <end position="25"/>
    </location>
</feature>
<evidence type="ECO:0000313" key="3">
    <source>
        <dbReference type="Proteomes" id="UP000092611"/>
    </source>
</evidence>
<dbReference type="RefSeq" id="WP_065246304.1">
    <property type="nucleotide sequence ID" value="NZ_LZDL01000017.1"/>
</dbReference>
<dbReference type="Pfam" id="PF08238">
    <property type="entry name" value="Sel1"/>
    <property type="match status" value="3"/>
</dbReference>
<dbReference type="InterPro" id="IPR006597">
    <property type="entry name" value="Sel1-like"/>
</dbReference>
<sequence length="175" mass="19462">MKLTKTLLTSALLGASILSFHSTVAARDLQVELGMAAYQAGDYAEAAKSLKDSAIMGDPEAQFMLGRMFYEGQFFKQDYVEAVKWYRKSAEQGNNWGLIFLAGMYEKGEGVEKDFAEAIKLYSKAAKQGDKIAQFYLGGMYHNIGNKVKAKELFKKSCKQGSEEACEALKSYNKK</sequence>
<evidence type="ECO:0000313" key="2">
    <source>
        <dbReference type="EMBL" id="OBX47061.1"/>
    </source>
</evidence>
<dbReference type="SMART" id="SM00671">
    <property type="entry name" value="SEL1"/>
    <property type="match status" value="3"/>
</dbReference>
<accession>A0A1B8PEY2</accession>
<comment type="caution">
    <text evidence="2">The sequence shown here is derived from an EMBL/GenBank/DDBJ whole genome shotgun (WGS) entry which is preliminary data.</text>
</comment>